<dbReference type="SUPFAM" id="SSF109854">
    <property type="entry name" value="DinB/YfiT-like putative metalloenzymes"/>
    <property type="match status" value="1"/>
</dbReference>
<feature type="domain" description="DinB-like" evidence="1">
    <location>
        <begin position="33"/>
        <end position="157"/>
    </location>
</feature>
<organism evidence="2 3">
    <name type="scientific">Deinococcus koreensis</name>
    <dbReference type="NCBI Taxonomy" id="2054903"/>
    <lineage>
        <taxon>Bacteria</taxon>
        <taxon>Thermotogati</taxon>
        <taxon>Deinococcota</taxon>
        <taxon>Deinococci</taxon>
        <taxon>Deinococcales</taxon>
        <taxon>Deinococcaceae</taxon>
        <taxon>Deinococcus</taxon>
    </lineage>
</organism>
<protein>
    <submittedName>
        <fullName evidence="2">DinB superfamily protein</fullName>
    </submittedName>
</protein>
<dbReference type="Pfam" id="PF12867">
    <property type="entry name" value="DinB_2"/>
    <property type="match status" value="1"/>
</dbReference>
<dbReference type="Gene3D" id="1.20.120.450">
    <property type="entry name" value="dinb family like domain"/>
    <property type="match status" value="1"/>
</dbReference>
<sequence>MGSKEPTPCPAPPVEEIPMLLDHLLNLYLREIATLERELELYPDDDTVWAELTGLPNTAGTLFLHLAGSLQHFFGAVYGETGYVRDREAEFSRRGVPRSELRRELAGARAGVQAAFTRLREEDLARVFPVRYADEPVSVQLTLLQFLSHLAFHLGQIDYHRRAVTGHRVSAGAVDPAHLRP</sequence>
<keyword evidence="3" id="KW-1185">Reference proteome</keyword>
<accession>A0A2K3V0J8</accession>
<dbReference type="AlphaFoldDB" id="A0A2K3V0J8"/>
<dbReference type="EMBL" id="PPPD01000001">
    <property type="protein sequence ID" value="PNY82303.1"/>
    <property type="molecule type" value="Genomic_DNA"/>
</dbReference>
<evidence type="ECO:0000313" key="2">
    <source>
        <dbReference type="EMBL" id="PNY82303.1"/>
    </source>
</evidence>
<evidence type="ECO:0000259" key="1">
    <source>
        <dbReference type="Pfam" id="PF12867"/>
    </source>
</evidence>
<proteinExistence type="predicted"/>
<dbReference type="InterPro" id="IPR034660">
    <property type="entry name" value="DinB/YfiT-like"/>
</dbReference>
<gene>
    <name evidence="2" type="ORF">CVO96_13870</name>
</gene>
<evidence type="ECO:0000313" key="3">
    <source>
        <dbReference type="Proteomes" id="UP000236379"/>
    </source>
</evidence>
<comment type="caution">
    <text evidence="2">The sequence shown here is derived from an EMBL/GenBank/DDBJ whole genome shotgun (WGS) entry which is preliminary data.</text>
</comment>
<reference evidence="2 3" key="1">
    <citation type="submission" date="2018-01" db="EMBL/GenBank/DDBJ databases">
        <title>Deinococcus koreensis sp. nov., a radiation-resistant bacterium isolated from river water.</title>
        <authorList>
            <person name="Choi A."/>
        </authorList>
    </citation>
    <scope>NUCLEOTIDE SEQUENCE [LARGE SCALE GENOMIC DNA]</scope>
    <source>
        <strain evidence="2 3">SJW1-2</strain>
    </source>
</reference>
<dbReference type="InterPro" id="IPR024775">
    <property type="entry name" value="DinB-like"/>
</dbReference>
<name>A0A2K3V0J8_9DEIO</name>
<dbReference type="Proteomes" id="UP000236379">
    <property type="component" value="Unassembled WGS sequence"/>
</dbReference>
<dbReference type="OrthoDB" id="68731at2"/>